<keyword evidence="1" id="KW-0812">Transmembrane</keyword>
<gene>
    <name evidence="2" type="ORF">GALMADRAFT_799737</name>
</gene>
<name>A0A067SMW0_GALM3</name>
<evidence type="ECO:0000313" key="3">
    <source>
        <dbReference type="Proteomes" id="UP000027222"/>
    </source>
</evidence>
<evidence type="ECO:0000313" key="2">
    <source>
        <dbReference type="EMBL" id="KDR71362.1"/>
    </source>
</evidence>
<feature type="transmembrane region" description="Helical" evidence="1">
    <location>
        <begin position="161"/>
        <end position="185"/>
    </location>
</feature>
<sequence length="195" mass="22873">MFGLMALDMNLDFMLTKEEEDEEKSGPGLHFPEPSARVVPGFWKGDFHVAKIHFLPSIRQDAPSRHHRPWWFGHQSQRIRLLFPQLSRFWTHFRLQVRLPVLCYYSQSPFLRTIYLATVGLGGSGIEVDVRRLSLVEFAFWRSFLPWLFAPHHRFQHHLKFVWASACGCTCSFIFLHVCFSLLLVTPPSRFLPMT</sequence>
<organism evidence="2 3">
    <name type="scientific">Galerina marginata (strain CBS 339.88)</name>
    <dbReference type="NCBI Taxonomy" id="685588"/>
    <lineage>
        <taxon>Eukaryota</taxon>
        <taxon>Fungi</taxon>
        <taxon>Dikarya</taxon>
        <taxon>Basidiomycota</taxon>
        <taxon>Agaricomycotina</taxon>
        <taxon>Agaricomycetes</taxon>
        <taxon>Agaricomycetidae</taxon>
        <taxon>Agaricales</taxon>
        <taxon>Agaricineae</taxon>
        <taxon>Strophariaceae</taxon>
        <taxon>Galerina</taxon>
    </lineage>
</organism>
<keyword evidence="1" id="KW-0472">Membrane</keyword>
<dbReference type="AlphaFoldDB" id="A0A067SMW0"/>
<keyword evidence="1" id="KW-1133">Transmembrane helix</keyword>
<keyword evidence="3" id="KW-1185">Reference proteome</keyword>
<proteinExistence type="predicted"/>
<dbReference type="EMBL" id="KL142393">
    <property type="protein sequence ID" value="KDR71362.1"/>
    <property type="molecule type" value="Genomic_DNA"/>
</dbReference>
<accession>A0A067SMW0</accession>
<dbReference type="Proteomes" id="UP000027222">
    <property type="component" value="Unassembled WGS sequence"/>
</dbReference>
<reference evidence="3" key="1">
    <citation type="journal article" date="2014" name="Proc. Natl. Acad. Sci. U.S.A.">
        <title>Extensive sampling of basidiomycete genomes demonstrates inadequacy of the white-rot/brown-rot paradigm for wood decay fungi.</title>
        <authorList>
            <person name="Riley R."/>
            <person name="Salamov A.A."/>
            <person name="Brown D.W."/>
            <person name="Nagy L.G."/>
            <person name="Floudas D."/>
            <person name="Held B.W."/>
            <person name="Levasseur A."/>
            <person name="Lombard V."/>
            <person name="Morin E."/>
            <person name="Otillar R."/>
            <person name="Lindquist E.A."/>
            <person name="Sun H."/>
            <person name="LaButti K.M."/>
            <person name="Schmutz J."/>
            <person name="Jabbour D."/>
            <person name="Luo H."/>
            <person name="Baker S.E."/>
            <person name="Pisabarro A.G."/>
            <person name="Walton J.D."/>
            <person name="Blanchette R.A."/>
            <person name="Henrissat B."/>
            <person name="Martin F."/>
            <person name="Cullen D."/>
            <person name="Hibbett D.S."/>
            <person name="Grigoriev I.V."/>
        </authorList>
    </citation>
    <scope>NUCLEOTIDE SEQUENCE [LARGE SCALE GENOMIC DNA]</scope>
    <source>
        <strain evidence="3">CBS 339.88</strain>
    </source>
</reference>
<protein>
    <submittedName>
        <fullName evidence="2">Uncharacterized protein</fullName>
    </submittedName>
</protein>
<dbReference type="HOGENOM" id="CLU_1396413_0_0_1"/>
<evidence type="ECO:0000256" key="1">
    <source>
        <dbReference type="SAM" id="Phobius"/>
    </source>
</evidence>